<organism evidence="1">
    <name type="scientific">Zea mays</name>
    <name type="common">Maize</name>
    <dbReference type="NCBI Taxonomy" id="4577"/>
    <lineage>
        <taxon>Eukaryota</taxon>
        <taxon>Viridiplantae</taxon>
        <taxon>Streptophyta</taxon>
        <taxon>Embryophyta</taxon>
        <taxon>Tracheophyta</taxon>
        <taxon>Spermatophyta</taxon>
        <taxon>Magnoliopsida</taxon>
        <taxon>Liliopsida</taxon>
        <taxon>Poales</taxon>
        <taxon>Poaceae</taxon>
        <taxon>PACMAD clade</taxon>
        <taxon>Panicoideae</taxon>
        <taxon>Andropogonodae</taxon>
        <taxon>Andropogoneae</taxon>
        <taxon>Tripsacinae</taxon>
        <taxon>Zea</taxon>
    </lineage>
</organism>
<dbReference type="EMBL" id="EU976179">
    <property type="protein sequence ID" value="ACG48297.1"/>
    <property type="molecule type" value="mRNA"/>
</dbReference>
<protein>
    <submittedName>
        <fullName evidence="1">Uncharacterized protein</fullName>
    </submittedName>
</protein>
<accession>B6UG14</accession>
<sequence>MLAECCRLYLSIRACHWLALTLARLLVVTESRSLFIHRASRVLAFVVKPLNPFYLVDTRPRVHSLPRHLQHHGSIRLRALVGTRLSISTTQRCIGLTLYDVRRQV</sequence>
<dbReference type="AlphaFoldDB" id="B6UG14"/>
<reference evidence="1" key="1">
    <citation type="journal article" date="2009" name="Plant Mol. Biol.">
        <title>Insights into corn genes derived from large-scale cDNA sequencing.</title>
        <authorList>
            <person name="Alexandrov N.N."/>
            <person name="Brover V.V."/>
            <person name="Freidin S."/>
            <person name="Troukhan M.E."/>
            <person name="Tatarinova T.V."/>
            <person name="Zhang H."/>
            <person name="Swaller T.J."/>
            <person name="Lu Y.P."/>
            <person name="Bouck J."/>
            <person name="Flavell R.B."/>
            <person name="Feldmann K.A."/>
        </authorList>
    </citation>
    <scope>NUCLEOTIDE SEQUENCE</scope>
</reference>
<proteinExistence type="evidence at transcript level"/>
<name>B6UG14_MAIZE</name>
<evidence type="ECO:0000313" key="1">
    <source>
        <dbReference type="EMBL" id="ACG48297.1"/>
    </source>
</evidence>